<reference evidence="2" key="1">
    <citation type="submission" date="2022-11" db="UniProtKB">
        <authorList>
            <consortium name="WormBaseParasite"/>
        </authorList>
    </citation>
    <scope>IDENTIFICATION</scope>
</reference>
<sequence length="641" mass="72243">MQSPMRKQLALSWMSRHPAIRSDALTKFAKSMDMGTEEKIEAVRKWMGNNKHKVVFLPPTTMYDQILPRTDFSEVDFKSLPDGMKNPTRRQRMKDLLENHPDFTNAEAAEELGVEEWSVRNWIIKNQPSYIVEDTPRTTTTKRRRHDNVPDSDIPQKKLLTNALRTKTAEIVGEEAAVIVIEHEATRAEVEFMEPLVHQLQSNEITEIDFVKKTAEIIGVQLPNTPAVLEAVQNRVAAIAVASFLIDDAVPETHFGDVNIGRLTDEINTAFPENQQMTEAEVLAEAKRDDRRMQLCEADKDECGNLTPRSASPSSLVRSLASPVSDDIEDAIFNGQDVDISPPANVRLARVFNSAHSYVPEEPHVKENQLENGIQSRKDIGTDPIIFTDSQGSEKSVEVIDGPLKEAKQEMMENFFLFNDGKKKSSGAKNYYCSACEGCRTSSRRSSDFYEFSLPFLSLNNENQPVFDGDEHRAGCVGHPLDQGESHGTAYLIIARSTARKAKFSIIYCGISGDNVNNAQDGSGAWSNRMSVHLKSKLFADFKEIGFVKLLEGAPADKIRKWEWGMVYSKNLIDKRVTEYFEDYPSNDDYSINLLNSEYPFKDLNIASFSVEQANEYLDEAIARAVDALKDTVPIWREIKQ</sequence>
<dbReference type="Proteomes" id="UP000887574">
    <property type="component" value="Unplaced"/>
</dbReference>
<proteinExistence type="predicted"/>
<evidence type="ECO:0000313" key="2">
    <source>
        <dbReference type="WBParaSite" id="jg5785"/>
    </source>
</evidence>
<evidence type="ECO:0000313" key="1">
    <source>
        <dbReference type="Proteomes" id="UP000887574"/>
    </source>
</evidence>
<dbReference type="AlphaFoldDB" id="A0A915EED9"/>
<protein>
    <submittedName>
        <fullName evidence="2">Uncharacterized protein</fullName>
    </submittedName>
</protein>
<name>A0A915EED9_9BILA</name>
<accession>A0A915EED9</accession>
<keyword evidence="1" id="KW-1185">Reference proteome</keyword>
<organism evidence="1 2">
    <name type="scientific">Ditylenchus dipsaci</name>
    <dbReference type="NCBI Taxonomy" id="166011"/>
    <lineage>
        <taxon>Eukaryota</taxon>
        <taxon>Metazoa</taxon>
        <taxon>Ecdysozoa</taxon>
        <taxon>Nematoda</taxon>
        <taxon>Chromadorea</taxon>
        <taxon>Rhabditida</taxon>
        <taxon>Tylenchina</taxon>
        <taxon>Tylenchomorpha</taxon>
        <taxon>Sphaerularioidea</taxon>
        <taxon>Anguinidae</taxon>
        <taxon>Anguininae</taxon>
        <taxon>Ditylenchus</taxon>
    </lineage>
</organism>
<dbReference type="WBParaSite" id="jg5785">
    <property type="protein sequence ID" value="jg5785"/>
    <property type="gene ID" value="jg5785"/>
</dbReference>